<organism evidence="1 2">
    <name type="scientific">Lentinus brumalis</name>
    <dbReference type="NCBI Taxonomy" id="2498619"/>
    <lineage>
        <taxon>Eukaryota</taxon>
        <taxon>Fungi</taxon>
        <taxon>Dikarya</taxon>
        <taxon>Basidiomycota</taxon>
        <taxon>Agaricomycotina</taxon>
        <taxon>Agaricomycetes</taxon>
        <taxon>Polyporales</taxon>
        <taxon>Polyporaceae</taxon>
        <taxon>Lentinus</taxon>
    </lineage>
</organism>
<sequence>MHDSSSNARVSKCCTWTCPRPTYCSQRPSCMERVPPFIIDTHARLPSSPQCRGPLISPDPARRQEVQIDTTEQPAELGHPDYAVLPEDCSRLAGLASLHKFEFAVADRDLAHLHCCHSLIGSLGDPVFQLNVAIFGGIVEVLSVLPLNFKLAELEILVVSGIRHVPGPNLFHFANNLRALRLVSMRRDTMAGVLQDLETPRPVVGHPCRSLTDIELVDLSFDEQEQLAEGISAHRAPGGKGRAGQAIRISKELGAEVLVNDV</sequence>
<evidence type="ECO:0000313" key="2">
    <source>
        <dbReference type="Proteomes" id="UP000256964"/>
    </source>
</evidence>
<accession>A0A371DJQ9</accession>
<dbReference type="EMBL" id="KZ857389">
    <property type="protein sequence ID" value="RDX52762.1"/>
    <property type="molecule type" value="Genomic_DNA"/>
</dbReference>
<reference evidence="1 2" key="1">
    <citation type="journal article" date="2018" name="Biotechnol. Biofuels">
        <title>Integrative visual omics of the white-rot fungus Polyporus brumalis exposes the biotechnological potential of its oxidative enzymes for delignifying raw plant biomass.</title>
        <authorList>
            <person name="Miyauchi S."/>
            <person name="Rancon A."/>
            <person name="Drula E."/>
            <person name="Hage H."/>
            <person name="Chaduli D."/>
            <person name="Favel A."/>
            <person name="Grisel S."/>
            <person name="Henrissat B."/>
            <person name="Herpoel-Gimbert I."/>
            <person name="Ruiz-Duenas F.J."/>
            <person name="Chevret D."/>
            <person name="Hainaut M."/>
            <person name="Lin J."/>
            <person name="Wang M."/>
            <person name="Pangilinan J."/>
            <person name="Lipzen A."/>
            <person name="Lesage-Meessen L."/>
            <person name="Navarro D."/>
            <person name="Riley R."/>
            <person name="Grigoriev I.V."/>
            <person name="Zhou S."/>
            <person name="Raouche S."/>
            <person name="Rosso M.N."/>
        </authorList>
    </citation>
    <scope>NUCLEOTIDE SEQUENCE [LARGE SCALE GENOMIC DNA]</scope>
    <source>
        <strain evidence="1 2">BRFM 1820</strain>
    </source>
</reference>
<dbReference type="Proteomes" id="UP000256964">
    <property type="component" value="Unassembled WGS sequence"/>
</dbReference>
<dbReference type="AlphaFoldDB" id="A0A371DJQ9"/>
<protein>
    <submittedName>
        <fullName evidence="1">Uncharacterized protein</fullName>
    </submittedName>
</protein>
<keyword evidence="2" id="KW-1185">Reference proteome</keyword>
<proteinExistence type="predicted"/>
<evidence type="ECO:0000313" key="1">
    <source>
        <dbReference type="EMBL" id="RDX52762.1"/>
    </source>
</evidence>
<gene>
    <name evidence="1" type="ORF">OH76DRAFT_125400</name>
</gene>
<name>A0A371DJQ9_9APHY</name>